<keyword evidence="5" id="KW-1185">Reference proteome</keyword>
<keyword evidence="1" id="KW-1133">Transmembrane helix</keyword>
<keyword evidence="1" id="KW-0812">Transmembrane</keyword>
<accession>C9QEZ8</accession>
<dbReference type="STRING" id="675816.VIA_001868"/>
<dbReference type="EMBL" id="ACZV01000004">
    <property type="protein sequence ID" value="EEX94708.1"/>
    <property type="molecule type" value="Genomic_DNA"/>
</dbReference>
<dbReference type="AlphaFoldDB" id="C9QEZ8"/>
<keyword evidence="1" id="KW-0472">Membrane</keyword>
<dbReference type="PATRIC" id="fig|675816.5.peg.1578"/>
<evidence type="ECO:0000313" key="2">
    <source>
        <dbReference type="EMBL" id="EEX94708.1"/>
    </source>
</evidence>
<dbReference type="OrthoDB" id="5878356at2"/>
<reference evidence="3" key="2">
    <citation type="submission" date="2011-08" db="EMBL/GenBank/DDBJ databases">
        <authorList>
            <person name="Hoffman M."/>
            <person name="Strain E.A."/>
            <person name="Brown E."/>
            <person name="Allard M.W."/>
        </authorList>
    </citation>
    <scope>NUCLEOTIDE SEQUENCE</scope>
    <source>
        <strain evidence="3">CIP 102891</strain>
    </source>
</reference>
<reference evidence="3 4" key="3">
    <citation type="journal article" date="2012" name="Int. J. Syst. Evol. Microbiol.">
        <title>Vibrio caribbeanicus sp. nov., isolated from the marine sponge Scleritoderma cyanea.</title>
        <authorList>
            <person name="Hoffmann M."/>
            <person name="Monday S.R."/>
            <person name="Allard M.W."/>
            <person name="Strain E.A."/>
            <person name="Whittaker P."/>
            <person name="Naum M."/>
            <person name="McCarthy P.J."/>
            <person name="Lopez J.V."/>
            <person name="Fischer M."/>
            <person name="Brown E.W."/>
        </authorList>
    </citation>
    <scope>NUCLEOTIDE SEQUENCE [LARGE SCALE GENOMIC DNA]</scope>
    <source>
        <strain evidence="3">CIP 102891</strain>
        <strain evidence="4">CIP 102891 / ATCC 33934</strain>
    </source>
</reference>
<dbReference type="eggNOG" id="ENOG5031NI0">
    <property type="taxonomic scope" value="Bacteria"/>
</dbReference>
<evidence type="ECO:0000313" key="5">
    <source>
        <dbReference type="Proteomes" id="UP000003515"/>
    </source>
</evidence>
<evidence type="ECO:0000256" key="1">
    <source>
        <dbReference type="SAM" id="Phobius"/>
    </source>
</evidence>
<evidence type="ECO:0000313" key="3">
    <source>
        <dbReference type="EMBL" id="EGU51407.1"/>
    </source>
</evidence>
<evidence type="ECO:0000313" key="4">
    <source>
        <dbReference type="Proteomes" id="UP000002817"/>
    </source>
</evidence>
<dbReference type="EMBL" id="AFWH01000018">
    <property type="protein sequence ID" value="EGU51407.1"/>
    <property type="molecule type" value="Genomic_DNA"/>
</dbReference>
<organism evidence="3 4">
    <name type="scientific">Vibrio orientalis CIP 102891 = ATCC 33934</name>
    <dbReference type="NCBI Taxonomy" id="675816"/>
    <lineage>
        <taxon>Bacteria</taxon>
        <taxon>Pseudomonadati</taxon>
        <taxon>Pseudomonadota</taxon>
        <taxon>Gammaproteobacteria</taxon>
        <taxon>Vibrionales</taxon>
        <taxon>Vibrionaceae</taxon>
        <taxon>Vibrio</taxon>
        <taxon>Vibrio oreintalis group</taxon>
    </lineage>
</organism>
<sequence length="76" mass="8882">MNILSLYEAYGVTAALVLFCALYLFIHIKYIRHHAAHKRFLAALWRAMQNTIHGQHIRTLGYDHEKEQGKNSDSER</sequence>
<dbReference type="RefSeq" id="WP_004412743.1">
    <property type="nucleotide sequence ID" value="NZ_ACZV01000004.1"/>
</dbReference>
<name>C9QEZ8_VIBOR</name>
<gene>
    <name evidence="2" type="ORF">VIA_001868</name>
    <name evidence="3" type="ORF">VIOR3934_21081</name>
</gene>
<reference evidence="2 5" key="1">
    <citation type="submission" date="2009-10" db="EMBL/GenBank/DDBJ databases">
        <authorList>
            <consortium name="Los Alamos National Laboratory (LANL)"/>
            <consortium name="National Microbial Pathogen Data Resource (NMPDR)"/>
            <person name="Munk A.C."/>
            <person name="Chertkov O."/>
            <person name="Tapia R."/>
            <person name="Green L."/>
            <person name="Rogers Y."/>
            <person name="Detter J.C."/>
            <person name="Bruce D."/>
            <person name="Brettin T.S."/>
            <person name="Colwell R.R."/>
            <person name="Huq A."/>
            <person name="Grim C.J."/>
            <person name="Hasan N.A."/>
            <person name="Bartels D."/>
            <person name="Vonstein V."/>
        </authorList>
    </citation>
    <scope>NUCLEOTIDE SEQUENCE [LARGE SCALE GENOMIC DNA]</scope>
    <source>
        <strain evidence="2 5">CIP 102891</strain>
    </source>
</reference>
<feature type="transmembrane region" description="Helical" evidence="1">
    <location>
        <begin position="6"/>
        <end position="26"/>
    </location>
</feature>
<protein>
    <submittedName>
        <fullName evidence="3">Uncharacterized protein</fullName>
    </submittedName>
</protein>
<comment type="caution">
    <text evidence="3">The sequence shown here is derived from an EMBL/GenBank/DDBJ whole genome shotgun (WGS) entry which is preliminary data.</text>
</comment>
<proteinExistence type="predicted"/>
<dbReference type="Proteomes" id="UP000003515">
    <property type="component" value="Unassembled WGS sequence"/>
</dbReference>
<dbReference type="Proteomes" id="UP000002817">
    <property type="component" value="Unassembled WGS sequence"/>
</dbReference>